<dbReference type="GO" id="GO:0042158">
    <property type="term" value="P:lipoprotein biosynthetic process"/>
    <property type="evidence" value="ECO:0007669"/>
    <property type="project" value="UniProtKB-UniRule"/>
</dbReference>
<keyword evidence="4 9" id="KW-0808">Transferase</keyword>
<keyword evidence="7 9" id="KW-0472">Membrane</keyword>
<reference evidence="11 12" key="1">
    <citation type="submission" date="2019-04" db="EMBL/GenBank/DDBJ databases">
        <authorList>
            <person name="Van Vliet M D."/>
        </authorList>
    </citation>
    <scope>NUCLEOTIDE SEQUENCE [LARGE SCALE GENOMIC DNA]</scope>
    <source>
        <strain evidence="11 12">F21</strain>
    </source>
</reference>
<dbReference type="GO" id="GO:0016410">
    <property type="term" value="F:N-acyltransferase activity"/>
    <property type="evidence" value="ECO:0007669"/>
    <property type="project" value="UniProtKB-UniRule"/>
</dbReference>
<dbReference type="InterPro" id="IPR003010">
    <property type="entry name" value="C-N_Hydrolase"/>
</dbReference>
<keyword evidence="11" id="KW-0449">Lipoprotein</keyword>
<comment type="catalytic activity">
    <reaction evidence="9">
        <text>N-terminal S-1,2-diacyl-sn-glyceryl-L-cysteinyl-[lipoprotein] + a glycerophospholipid = N-acyl-S-1,2-diacyl-sn-glyceryl-L-cysteinyl-[lipoprotein] + a 2-acyl-sn-glycero-3-phospholipid + H(+)</text>
        <dbReference type="Rhea" id="RHEA:48228"/>
        <dbReference type="Rhea" id="RHEA-COMP:14681"/>
        <dbReference type="Rhea" id="RHEA-COMP:14684"/>
        <dbReference type="ChEBI" id="CHEBI:15378"/>
        <dbReference type="ChEBI" id="CHEBI:136912"/>
        <dbReference type="ChEBI" id="CHEBI:140656"/>
        <dbReference type="ChEBI" id="CHEBI:140657"/>
        <dbReference type="ChEBI" id="CHEBI:140660"/>
        <dbReference type="EC" id="2.3.1.269"/>
    </reaction>
</comment>
<keyword evidence="6 9" id="KW-1133">Transmembrane helix</keyword>
<dbReference type="InterPro" id="IPR045378">
    <property type="entry name" value="LNT_N"/>
</dbReference>
<evidence type="ECO:0000256" key="4">
    <source>
        <dbReference type="ARBA" id="ARBA00022679"/>
    </source>
</evidence>
<dbReference type="PANTHER" id="PTHR38686">
    <property type="entry name" value="APOLIPOPROTEIN N-ACYLTRANSFERASE"/>
    <property type="match status" value="1"/>
</dbReference>
<feature type="domain" description="CN hydrolase" evidence="10">
    <location>
        <begin position="268"/>
        <end position="509"/>
    </location>
</feature>
<protein>
    <recommendedName>
        <fullName evidence="9">Apolipoprotein N-acyltransferase</fullName>
        <shortName evidence="9">ALP N-acyltransferase</shortName>
        <ecNumber evidence="9">2.3.1.269</ecNumber>
    </recommendedName>
</protein>
<evidence type="ECO:0000256" key="1">
    <source>
        <dbReference type="ARBA" id="ARBA00004651"/>
    </source>
</evidence>
<evidence type="ECO:0000313" key="11">
    <source>
        <dbReference type="EMBL" id="VGO21594.1"/>
    </source>
</evidence>
<dbReference type="EC" id="2.3.1.269" evidence="9"/>
<evidence type="ECO:0000256" key="5">
    <source>
        <dbReference type="ARBA" id="ARBA00022692"/>
    </source>
</evidence>
<dbReference type="Pfam" id="PF00795">
    <property type="entry name" value="CN_hydrolase"/>
    <property type="match status" value="1"/>
</dbReference>
<evidence type="ECO:0000256" key="3">
    <source>
        <dbReference type="ARBA" id="ARBA00022475"/>
    </source>
</evidence>
<proteinExistence type="inferred from homology"/>
<dbReference type="Gene3D" id="3.60.110.10">
    <property type="entry name" value="Carbon-nitrogen hydrolase"/>
    <property type="match status" value="1"/>
</dbReference>
<dbReference type="EMBL" id="CAAHFH010000002">
    <property type="protein sequence ID" value="VGO21594.1"/>
    <property type="molecule type" value="Genomic_DNA"/>
</dbReference>
<dbReference type="Pfam" id="PF20154">
    <property type="entry name" value="LNT_N"/>
    <property type="match status" value="1"/>
</dbReference>
<keyword evidence="3 9" id="KW-1003">Cell membrane</keyword>
<accession>A0A6C2UQL7</accession>
<dbReference type="SUPFAM" id="SSF56317">
    <property type="entry name" value="Carbon-nitrogen hydrolase"/>
    <property type="match status" value="1"/>
</dbReference>
<feature type="transmembrane region" description="Helical" evidence="9">
    <location>
        <begin position="40"/>
        <end position="66"/>
    </location>
</feature>
<comment type="subcellular location">
    <subcellularLocation>
        <location evidence="1 9">Cell membrane</location>
        <topology evidence="1 9">Multi-pass membrane protein</topology>
    </subcellularLocation>
</comment>
<dbReference type="PROSITE" id="PS50263">
    <property type="entry name" value="CN_HYDROLASE"/>
    <property type="match status" value="1"/>
</dbReference>
<dbReference type="UniPathway" id="UPA00666"/>
<name>A0A6C2UQL7_9BACT</name>
<feature type="transmembrane region" description="Helical" evidence="9">
    <location>
        <begin position="151"/>
        <end position="177"/>
    </location>
</feature>
<evidence type="ECO:0000256" key="2">
    <source>
        <dbReference type="ARBA" id="ARBA00010065"/>
    </source>
</evidence>
<evidence type="ECO:0000256" key="8">
    <source>
        <dbReference type="ARBA" id="ARBA00023315"/>
    </source>
</evidence>
<dbReference type="CDD" id="cd07571">
    <property type="entry name" value="ALP_N-acyl_transferase"/>
    <property type="match status" value="1"/>
</dbReference>
<dbReference type="InterPro" id="IPR036526">
    <property type="entry name" value="C-N_Hydrolase_sf"/>
</dbReference>
<feature type="transmembrane region" description="Helical" evidence="9">
    <location>
        <begin position="117"/>
        <end position="139"/>
    </location>
</feature>
<comment type="similarity">
    <text evidence="2 9">Belongs to the CN hydrolase family. Apolipoprotein N-acyltransferase subfamily.</text>
</comment>
<sequence>MIGSFKEMDKKRQAFDAERPAPTFTHPVFKSSLLPLFGSIMSGVFLALAFPGFGKTTLVFAALVPLMFAVQSASAKKAAGLGLLCGFVFFIMSLGWLRNLTGMVEGAGLKASALLGYVVLALYCALYVVPFTLAVAFGVKQWAGSNLWKNLRFMFAVSMVWTGAEYLRGLLFTGFPWNPLGVTQYANTTIIQLAEWGGVHLISAFIVWMNAAVFITLRQYTHGSRMKRYRPHFELMLGIAPLALSIAYGMNVLFNVPEYYDSVNVALIQPNIEQTEKWDAAKDREILDTLEELTSAAVRLGTTDLVIWPETALPDPVRLSRSCSALVERMSSHGIPLLAGSMDFDTSGAAPVWYNSSILFGTNGTFLATYNKQHLVPFGEYVPFPSFMRKFTPIEMDFGMGDESTVMPLRGEASFSVLICFEDTVAPLAVKAVRAGARWLVSQSNDAWFDPSAQSEQHLAHAVFRCVENRIPMARCCNTGVSCTIDAYGSMQRNLAVRTKGFTVGALQPRPVGLEQTFYTRSGNAFAKVALLAGATVLFVLRSLNRKKRKKNVQDAE</sequence>
<evidence type="ECO:0000256" key="9">
    <source>
        <dbReference type="HAMAP-Rule" id="MF_01148"/>
    </source>
</evidence>
<feature type="transmembrane region" description="Helical" evidence="9">
    <location>
        <begin position="525"/>
        <end position="544"/>
    </location>
</feature>
<dbReference type="HAMAP" id="MF_01148">
    <property type="entry name" value="Lnt"/>
    <property type="match status" value="1"/>
</dbReference>
<dbReference type="GO" id="GO:0005886">
    <property type="term" value="C:plasma membrane"/>
    <property type="evidence" value="ECO:0007669"/>
    <property type="project" value="UniProtKB-SubCell"/>
</dbReference>
<comment type="function">
    <text evidence="9">Catalyzes the phospholipid dependent N-acylation of the N-terminal cysteine of apolipoprotein, the last step in lipoprotein maturation.</text>
</comment>
<feature type="transmembrane region" description="Helical" evidence="9">
    <location>
        <begin position="235"/>
        <end position="254"/>
    </location>
</feature>
<evidence type="ECO:0000259" key="10">
    <source>
        <dbReference type="PROSITE" id="PS50263"/>
    </source>
</evidence>
<evidence type="ECO:0000256" key="6">
    <source>
        <dbReference type="ARBA" id="ARBA00022989"/>
    </source>
</evidence>
<evidence type="ECO:0000313" key="12">
    <source>
        <dbReference type="Proteomes" id="UP000346198"/>
    </source>
</evidence>
<keyword evidence="12" id="KW-1185">Reference proteome</keyword>
<dbReference type="NCBIfam" id="TIGR00546">
    <property type="entry name" value="lnt"/>
    <property type="match status" value="1"/>
</dbReference>
<dbReference type="Proteomes" id="UP000346198">
    <property type="component" value="Unassembled WGS sequence"/>
</dbReference>
<dbReference type="AlphaFoldDB" id="A0A6C2UQL7"/>
<feature type="transmembrane region" description="Helical" evidence="9">
    <location>
        <begin position="197"/>
        <end position="215"/>
    </location>
</feature>
<feature type="transmembrane region" description="Helical" evidence="9">
    <location>
        <begin position="78"/>
        <end position="97"/>
    </location>
</feature>
<keyword evidence="8 9" id="KW-0012">Acyltransferase</keyword>
<dbReference type="PANTHER" id="PTHR38686:SF1">
    <property type="entry name" value="APOLIPOPROTEIN N-ACYLTRANSFERASE"/>
    <property type="match status" value="1"/>
</dbReference>
<gene>
    <name evidence="9 11" type="primary">lnt</name>
    <name evidence="11" type="ORF">SCARR_03668</name>
</gene>
<comment type="pathway">
    <text evidence="9">Protein modification; lipoprotein biosynthesis (N-acyl transfer).</text>
</comment>
<evidence type="ECO:0000256" key="7">
    <source>
        <dbReference type="ARBA" id="ARBA00023136"/>
    </source>
</evidence>
<dbReference type="InterPro" id="IPR004563">
    <property type="entry name" value="Apolipo_AcylTrfase"/>
</dbReference>
<keyword evidence="5 9" id="KW-0812">Transmembrane</keyword>
<organism evidence="11 12">
    <name type="scientific">Pontiella sulfatireligans</name>
    <dbReference type="NCBI Taxonomy" id="2750658"/>
    <lineage>
        <taxon>Bacteria</taxon>
        <taxon>Pseudomonadati</taxon>
        <taxon>Kiritimatiellota</taxon>
        <taxon>Kiritimatiellia</taxon>
        <taxon>Kiritimatiellales</taxon>
        <taxon>Pontiellaceae</taxon>
        <taxon>Pontiella</taxon>
    </lineage>
</organism>
<dbReference type="RefSeq" id="WP_136063041.1">
    <property type="nucleotide sequence ID" value="NZ_CAAHFH010000002.1"/>
</dbReference>